<dbReference type="Proteomes" id="UP000827092">
    <property type="component" value="Unassembled WGS sequence"/>
</dbReference>
<dbReference type="InterPro" id="IPR049258">
    <property type="entry name" value="ODAD1_CC"/>
</dbReference>
<dbReference type="EMBL" id="JAFNEN010000603">
    <property type="protein sequence ID" value="KAG8179774.1"/>
    <property type="molecule type" value="Genomic_DNA"/>
</dbReference>
<name>A0AAV6U6J6_9ARAC</name>
<dbReference type="PANTHER" id="PTHR21694">
    <property type="entry name" value="COILED-COIL DOMAIN-CONTAINING PROTEIN 63"/>
    <property type="match status" value="1"/>
</dbReference>
<feature type="region of interest" description="Disordered" evidence="3">
    <location>
        <begin position="289"/>
        <end position="316"/>
    </location>
</feature>
<keyword evidence="6" id="KW-1185">Reference proteome</keyword>
<dbReference type="InterPro" id="IPR051876">
    <property type="entry name" value="ODA-DC/CCD"/>
</dbReference>
<evidence type="ECO:0000313" key="5">
    <source>
        <dbReference type="EMBL" id="KAG8179774.1"/>
    </source>
</evidence>
<dbReference type="Pfam" id="PF21773">
    <property type="entry name" value="ODAD1_CC"/>
    <property type="match status" value="1"/>
</dbReference>
<accession>A0AAV6U6J6</accession>
<reference evidence="5 6" key="1">
    <citation type="journal article" date="2022" name="Nat. Ecol. Evol.">
        <title>A masculinizing supergene underlies an exaggerated male reproductive morph in a spider.</title>
        <authorList>
            <person name="Hendrickx F."/>
            <person name="De Corte Z."/>
            <person name="Sonet G."/>
            <person name="Van Belleghem S.M."/>
            <person name="Kostlbacher S."/>
            <person name="Vangestel C."/>
        </authorList>
    </citation>
    <scope>NUCLEOTIDE SEQUENCE [LARGE SCALE GENOMIC DNA]</scope>
    <source>
        <strain evidence="5">W744_W776</strain>
    </source>
</reference>
<gene>
    <name evidence="5" type="ORF">JTE90_002816</name>
</gene>
<proteinExistence type="predicted"/>
<evidence type="ECO:0000256" key="1">
    <source>
        <dbReference type="ARBA" id="ARBA00023054"/>
    </source>
</evidence>
<organism evidence="5 6">
    <name type="scientific">Oedothorax gibbosus</name>
    <dbReference type="NCBI Taxonomy" id="931172"/>
    <lineage>
        <taxon>Eukaryota</taxon>
        <taxon>Metazoa</taxon>
        <taxon>Ecdysozoa</taxon>
        <taxon>Arthropoda</taxon>
        <taxon>Chelicerata</taxon>
        <taxon>Arachnida</taxon>
        <taxon>Araneae</taxon>
        <taxon>Araneomorphae</taxon>
        <taxon>Entelegynae</taxon>
        <taxon>Araneoidea</taxon>
        <taxon>Linyphiidae</taxon>
        <taxon>Erigoninae</taxon>
        <taxon>Oedothorax</taxon>
    </lineage>
</organism>
<sequence length="431" mass="49820">MRNEYSKRKRRVRSNPSEITQLENMSNKMNKLEQRVCSLKSDMKGQRESIMDMRVFQKQYKNLENKFRSQITRMAEDVQHHLDTAVTTYEQREEFINKAKIYKERCAQDLRKAALNENALQLVLDESEKLEEFENLQKQKRFDSRIATTGELIDQGLTGLESELKRNKHLNSAILHSSGKEDAEVVEDHYKLTDEHSKSMFSYLEQLLKYIRHLQVTINELKDESGKTQNSLVTQERRLKWETAVEKKLAEELEQEVTSSESSVQEAREQLHFLLKKLQSLHNKMGFPQEAEEPEDAAGSDAAEKDAEEHEISESNAIDFKEGIEKDVLKLLMVIEYLRVKELTEDSEEEASTTSVLGDTADDELQEGVEVSEVEYVNAAVQPRVLKSTSGMDIFLELDDTDRFLDLDELKEKAGMAVTELEKEGRVESKE</sequence>
<evidence type="ECO:0000259" key="4">
    <source>
        <dbReference type="Pfam" id="PF21773"/>
    </source>
</evidence>
<protein>
    <recommendedName>
        <fullName evidence="4">ODAD1 central coiled coil region domain-containing protein</fullName>
    </recommendedName>
</protein>
<feature type="coiled-coil region" evidence="2">
    <location>
        <begin position="250"/>
        <end position="284"/>
    </location>
</feature>
<evidence type="ECO:0000256" key="3">
    <source>
        <dbReference type="SAM" id="MobiDB-lite"/>
    </source>
</evidence>
<evidence type="ECO:0000313" key="6">
    <source>
        <dbReference type="Proteomes" id="UP000827092"/>
    </source>
</evidence>
<keyword evidence="1 2" id="KW-0175">Coiled coil</keyword>
<dbReference type="AlphaFoldDB" id="A0AAV6U6J6"/>
<evidence type="ECO:0000256" key="2">
    <source>
        <dbReference type="SAM" id="Coils"/>
    </source>
</evidence>
<comment type="caution">
    <text evidence="5">The sequence shown here is derived from an EMBL/GenBank/DDBJ whole genome shotgun (WGS) entry which is preliminary data.</text>
</comment>
<feature type="compositionally biased region" description="Basic and acidic residues" evidence="3">
    <location>
        <begin position="302"/>
        <end position="316"/>
    </location>
</feature>
<feature type="domain" description="ODAD1 central coiled coil region" evidence="4">
    <location>
        <begin position="22"/>
        <end position="287"/>
    </location>
</feature>
<dbReference type="PANTHER" id="PTHR21694:SF18">
    <property type="entry name" value="COILED-COIL DOMAIN-CONTAINING PROTEIN 63"/>
    <property type="match status" value="1"/>
</dbReference>